<geneLocation type="plasmid" evidence="2">
    <name>unnamed</name>
</geneLocation>
<keyword evidence="2" id="KW-0614">Plasmid</keyword>
<evidence type="ECO:0000313" key="2">
    <source>
        <dbReference type="EMBL" id="AHH11623.1"/>
    </source>
</evidence>
<dbReference type="OrthoDB" id="350930at2"/>
<dbReference type="AlphaFoldDB" id="W5SY46"/>
<name>W5SY46_9SPIR</name>
<dbReference type="CDD" id="cd02042">
    <property type="entry name" value="ParAB_family"/>
    <property type="match status" value="1"/>
</dbReference>
<dbReference type="Gene3D" id="3.40.50.300">
    <property type="entry name" value="P-loop containing nucleotide triphosphate hydrolases"/>
    <property type="match status" value="1"/>
</dbReference>
<dbReference type="PANTHER" id="PTHR13696:SF52">
    <property type="entry name" value="PARA FAMILY PROTEIN CT_582"/>
    <property type="match status" value="1"/>
</dbReference>
<proteinExistence type="predicted"/>
<protein>
    <submittedName>
        <fullName evidence="2">ATPase, para family protein</fullName>
    </submittedName>
</protein>
<gene>
    <name evidence="2" type="ORF">BCO_0126102</name>
</gene>
<dbReference type="InterPro" id="IPR025669">
    <property type="entry name" value="AAA_dom"/>
</dbReference>
<dbReference type="RefSeq" id="WP_025408844.1">
    <property type="nucleotide sequence ID" value="NZ_CP005761.1"/>
</dbReference>
<dbReference type="InterPro" id="IPR027417">
    <property type="entry name" value="P-loop_NTPase"/>
</dbReference>
<evidence type="ECO:0000259" key="1">
    <source>
        <dbReference type="Pfam" id="PF13614"/>
    </source>
</evidence>
<dbReference type="EMBL" id="CP005761">
    <property type="protein sequence ID" value="AHH11623.1"/>
    <property type="molecule type" value="Genomic_DNA"/>
</dbReference>
<dbReference type="Pfam" id="PF13614">
    <property type="entry name" value="AAA_31"/>
    <property type="match status" value="1"/>
</dbReference>
<accession>W5SY46</accession>
<dbReference type="PANTHER" id="PTHR13696">
    <property type="entry name" value="P-LOOP CONTAINING NUCLEOSIDE TRIPHOSPHATE HYDROLASE"/>
    <property type="match status" value="1"/>
</dbReference>
<dbReference type="HOGENOM" id="CLU_037612_6_3_12"/>
<organism evidence="2">
    <name type="scientific">Borrelia coriaceae ATCC 43381</name>
    <dbReference type="NCBI Taxonomy" id="1408429"/>
    <lineage>
        <taxon>Bacteria</taxon>
        <taxon>Pseudomonadati</taxon>
        <taxon>Spirochaetota</taxon>
        <taxon>Spirochaetia</taxon>
        <taxon>Spirochaetales</taxon>
        <taxon>Borreliaceae</taxon>
        <taxon>Borrelia</taxon>
    </lineage>
</organism>
<sequence>MDKKNPKIITFASIKGGVGKSTSSILFATLLARKYTVLLIDMDTQASVTSYFFNEIKEKNINLMEKNVCEVLKGNLELASAIFNIEGSLDLLPSYLTLHSLNEDFYCANRHKSIDLKLKVELRRLKIKYDYIVIDTNPSLDFTLKCSLNSTDYIIVPMTAEKWTLESYELLEFFIKKLDRLIPIFFIITRFKKNNTHKKLLKIIQEKDTFLGVVSERENLNKRIASNSDFDLKSDYIIEYNQILSNLLYHINLSDDTMEIPSISCPALENYKNPIE</sequence>
<dbReference type="InterPro" id="IPR050678">
    <property type="entry name" value="DNA_Partitioning_ATPase"/>
</dbReference>
<dbReference type="SUPFAM" id="SSF52540">
    <property type="entry name" value="P-loop containing nucleoside triphosphate hydrolases"/>
    <property type="match status" value="1"/>
</dbReference>
<reference evidence="2" key="1">
    <citation type="submission" date="2013-04" db="EMBL/GenBank/DDBJ databases">
        <title>Comparative Genomics of Relapsing Fever Spirochetes.</title>
        <authorList>
            <person name="Schwan T.G."/>
            <person name="Raffel S.J."/>
            <person name="Porcella S.F."/>
            <person name="Martens C.A."/>
            <person name="Bruno D.P."/>
            <person name="Ricklefs S.M."/>
            <person name="Barbian K.B."/>
        </authorList>
    </citation>
    <scope>NUCLEOTIDE SEQUENCE</scope>
    <source>
        <strain evidence="2">Co53</strain>
        <plasmid evidence="2">unnamed</plasmid>
    </source>
</reference>
<feature type="domain" description="AAA" evidence="1">
    <location>
        <begin position="7"/>
        <end position="179"/>
    </location>
</feature>